<dbReference type="GO" id="GO:0098542">
    <property type="term" value="P:defense response to other organism"/>
    <property type="evidence" value="ECO:0007669"/>
    <property type="project" value="InterPro"/>
</dbReference>
<comment type="subcellular location">
    <subcellularLocation>
        <location evidence="1">Membrane</location>
    </subcellularLocation>
</comment>
<evidence type="ECO:0000256" key="3">
    <source>
        <dbReference type="SAM" id="Phobius"/>
    </source>
</evidence>
<keyword evidence="2 3" id="KW-0472">Membrane</keyword>
<comment type="caution">
    <text evidence="4">The sequence shown here is derived from an EMBL/GenBank/DDBJ whole genome shotgun (WGS) entry which is preliminary data.</text>
</comment>
<evidence type="ECO:0000313" key="5">
    <source>
        <dbReference type="Proteomes" id="UP001229421"/>
    </source>
</evidence>
<keyword evidence="3" id="KW-0812">Transmembrane</keyword>
<evidence type="ECO:0000256" key="2">
    <source>
        <dbReference type="ARBA" id="ARBA00023136"/>
    </source>
</evidence>
<dbReference type="InterPro" id="IPR044839">
    <property type="entry name" value="NDR1-like"/>
</dbReference>
<evidence type="ECO:0000313" key="4">
    <source>
        <dbReference type="EMBL" id="KAK1430475.1"/>
    </source>
</evidence>
<dbReference type="PANTHER" id="PTHR31415">
    <property type="entry name" value="OS05G0367900 PROTEIN"/>
    <property type="match status" value="1"/>
</dbReference>
<dbReference type="AlphaFoldDB" id="A0AAD8KVU5"/>
<dbReference type="GO" id="GO:0005886">
    <property type="term" value="C:plasma membrane"/>
    <property type="evidence" value="ECO:0007669"/>
    <property type="project" value="TreeGrafter"/>
</dbReference>
<gene>
    <name evidence="4" type="ORF">QVD17_13224</name>
</gene>
<organism evidence="4 5">
    <name type="scientific">Tagetes erecta</name>
    <name type="common">African marigold</name>
    <dbReference type="NCBI Taxonomy" id="13708"/>
    <lineage>
        <taxon>Eukaryota</taxon>
        <taxon>Viridiplantae</taxon>
        <taxon>Streptophyta</taxon>
        <taxon>Embryophyta</taxon>
        <taxon>Tracheophyta</taxon>
        <taxon>Spermatophyta</taxon>
        <taxon>Magnoliopsida</taxon>
        <taxon>eudicotyledons</taxon>
        <taxon>Gunneridae</taxon>
        <taxon>Pentapetalae</taxon>
        <taxon>asterids</taxon>
        <taxon>campanulids</taxon>
        <taxon>Asterales</taxon>
        <taxon>Asteraceae</taxon>
        <taxon>Asteroideae</taxon>
        <taxon>Heliantheae alliance</taxon>
        <taxon>Tageteae</taxon>
        <taxon>Tagetes</taxon>
    </lineage>
</organism>
<reference evidence="4" key="1">
    <citation type="journal article" date="2023" name="bioRxiv">
        <title>Improved chromosome-level genome assembly for marigold (Tagetes erecta).</title>
        <authorList>
            <person name="Jiang F."/>
            <person name="Yuan L."/>
            <person name="Wang S."/>
            <person name="Wang H."/>
            <person name="Xu D."/>
            <person name="Wang A."/>
            <person name="Fan W."/>
        </authorList>
    </citation>
    <scope>NUCLEOTIDE SEQUENCE</scope>
    <source>
        <strain evidence="4">WSJ</strain>
        <tissue evidence="4">Leaf</tissue>
    </source>
</reference>
<feature type="transmembrane region" description="Helical" evidence="3">
    <location>
        <begin position="12"/>
        <end position="35"/>
    </location>
</feature>
<evidence type="ECO:0008006" key="6">
    <source>
        <dbReference type="Google" id="ProtNLM"/>
    </source>
</evidence>
<keyword evidence="5" id="KW-1185">Reference proteome</keyword>
<accession>A0AAD8KVU5</accession>
<proteinExistence type="predicted"/>
<dbReference type="EMBL" id="JAUHHV010000003">
    <property type="protein sequence ID" value="KAK1430475.1"/>
    <property type="molecule type" value="Genomic_DNA"/>
</dbReference>
<protein>
    <recommendedName>
        <fullName evidence="6">Late embryogenesis abundant protein LEA-2 subgroup domain-containing protein</fullName>
    </recommendedName>
</protein>
<dbReference type="GO" id="GO:0009506">
    <property type="term" value="C:plasmodesma"/>
    <property type="evidence" value="ECO:0007669"/>
    <property type="project" value="TreeGrafter"/>
</dbReference>
<name>A0AAD8KVU5_TARER</name>
<keyword evidence="3" id="KW-1133">Transmembrane helix</keyword>
<evidence type="ECO:0000256" key="1">
    <source>
        <dbReference type="ARBA" id="ARBA00004370"/>
    </source>
</evidence>
<dbReference type="PANTHER" id="PTHR31415:SF166">
    <property type="entry name" value="LATE EMBRYOGENESIS ABUNDANT (LEA) HYDROXYPROLINE-RICH GLYCOPROTEIN FAMILY"/>
    <property type="match status" value="1"/>
</dbReference>
<sequence>MSAEHVPDENKDALAIGCACALIVFLLTVVPIYFFPGSTPDITLHDVKLYTFNVSNQSISSNLQITFFCQNTDDDGIYFDKVDVYALYMSRLQITPTTTIYPTYLDHGDSMLWLLRFNETEVAVNDPDLAMVLAQDVINGAVMINVKATGQLRYKNKVWSFDMKVNCPVYVTFGNKTDDHGNVDPFAKGCDISV</sequence>
<dbReference type="Proteomes" id="UP001229421">
    <property type="component" value="Unassembled WGS sequence"/>
</dbReference>